<dbReference type="OrthoDB" id="2504290at2759"/>
<evidence type="ECO:0000256" key="1">
    <source>
        <dbReference type="SAM" id="MobiDB-lite"/>
    </source>
</evidence>
<feature type="compositionally biased region" description="Basic and acidic residues" evidence="1">
    <location>
        <begin position="17"/>
        <end position="28"/>
    </location>
</feature>
<proteinExistence type="predicted"/>
<evidence type="ECO:0000313" key="3">
    <source>
        <dbReference type="Proteomes" id="UP000037035"/>
    </source>
</evidence>
<feature type="region of interest" description="Disordered" evidence="1">
    <location>
        <begin position="1"/>
        <end position="36"/>
    </location>
</feature>
<accession>A0A0L6UBY8</accession>
<protein>
    <submittedName>
        <fullName evidence="2">Uncharacterized protein</fullName>
    </submittedName>
</protein>
<evidence type="ECO:0000313" key="2">
    <source>
        <dbReference type="EMBL" id="KNZ46031.1"/>
    </source>
</evidence>
<dbReference type="AlphaFoldDB" id="A0A0L6UBY8"/>
<dbReference type="EMBL" id="LAVV01013068">
    <property type="protein sequence ID" value="KNZ46031.1"/>
    <property type="molecule type" value="Genomic_DNA"/>
</dbReference>
<reference evidence="2 3" key="1">
    <citation type="submission" date="2015-08" db="EMBL/GenBank/DDBJ databases">
        <title>Next Generation Sequencing and Analysis of the Genome of Puccinia sorghi L Schw, the Causal Agent of Maize Common Rust.</title>
        <authorList>
            <person name="Rochi L."/>
            <person name="Burguener G."/>
            <person name="Darino M."/>
            <person name="Turjanski A."/>
            <person name="Kreff E."/>
            <person name="Dieguez M.J."/>
            <person name="Sacco F."/>
        </authorList>
    </citation>
    <scope>NUCLEOTIDE SEQUENCE [LARGE SCALE GENOMIC DNA]</scope>
    <source>
        <strain evidence="2 3">RO10H11247</strain>
    </source>
</reference>
<sequence length="145" mass="16310">KEAPGRLPLPPEVINLDTRKEGSDKDSNPKLGSSKTKLGVDSLLKICGRMIKKDRSGSTNKFHENLMRIPITSMEKYLKTEKLSPKTVLNNKTLKTAIAYLIAEAELLFSVVKQKSSQSLIRLLNEQAILLMNQLSRQNISTYLR</sequence>
<name>A0A0L6UBY8_9BASI</name>
<comment type="caution">
    <text evidence="2">The sequence shown here is derived from an EMBL/GenBank/DDBJ whole genome shotgun (WGS) entry which is preliminary data.</text>
</comment>
<organism evidence="2 3">
    <name type="scientific">Puccinia sorghi</name>
    <dbReference type="NCBI Taxonomy" id="27349"/>
    <lineage>
        <taxon>Eukaryota</taxon>
        <taxon>Fungi</taxon>
        <taxon>Dikarya</taxon>
        <taxon>Basidiomycota</taxon>
        <taxon>Pucciniomycotina</taxon>
        <taxon>Pucciniomycetes</taxon>
        <taxon>Pucciniales</taxon>
        <taxon>Pucciniaceae</taxon>
        <taxon>Puccinia</taxon>
    </lineage>
</organism>
<gene>
    <name evidence="2" type="ORF">VP01_7616g1</name>
</gene>
<keyword evidence="3" id="KW-1185">Reference proteome</keyword>
<feature type="non-terminal residue" evidence="2">
    <location>
        <position position="1"/>
    </location>
</feature>
<dbReference type="Proteomes" id="UP000037035">
    <property type="component" value="Unassembled WGS sequence"/>
</dbReference>
<dbReference type="VEuPathDB" id="FungiDB:VP01_7616g1"/>